<dbReference type="InterPro" id="IPR050644">
    <property type="entry name" value="PG_Glycine_Bridge_Synth"/>
</dbReference>
<dbReference type="GO" id="GO:0016755">
    <property type="term" value="F:aminoacyltransferase activity"/>
    <property type="evidence" value="ECO:0007669"/>
    <property type="project" value="InterPro"/>
</dbReference>
<protein>
    <submittedName>
        <fullName evidence="7">Methicillin resistance protein</fullName>
    </submittedName>
</protein>
<keyword evidence="2" id="KW-0808">Transferase</keyword>
<dbReference type="PROSITE" id="PS51191">
    <property type="entry name" value="FEMABX"/>
    <property type="match status" value="1"/>
</dbReference>
<sequence>MRSRQVPQRARPREIPASEWDNFVSRHPRGHILQTQAWGQLKAAHGWRVLYASVLGAHNRLVGVALALMRALPGGLGRIIYIPRGPVVNWDDERCAEAAIRTLCRLARHHGAFAVVLEPDLLDTPSDRHLLQCLKLKPVDFSVQPRRTIWVNLDVDEDVDILTAMKPKTRYNIGLAKRRGVTVRVGNVDDAELFYAMMRATAVRDAFAIHPASYYRDFLDLFTRGADTPARLLIAEYQHEPLAALIVTALGERATYLYGASTNHHRELMPTYLLQWEAMLWARQRGCKTYDLWGVPDEDEATLEANFEKRNDGLWGVYRFKRGFGGQVVRHVGAWVCVLSPLRWWLFNRARALRKSTGLAA</sequence>
<evidence type="ECO:0000256" key="6">
    <source>
        <dbReference type="ARBA" id="ARBA00023316"/>
    </source>
</evidence>
<dbReference type="InterPro" id="IPR016181">
    <property type="entry name" value="Acyl_CoA_acyltransferase"/>
</dbReference>
<dbReference type="EMBL" id="PGTN01000043">
    <property type="protein sequence ID" value="PJF47564.1"/>
    <property type="molecule type" value="Genomic_DNA"/>
</dbReference>
<keyword evidence="5" id="KW-0012">Acyltransferase</keyword>
<evidence type="ECO:0000256" key="1">
    <source>
        <dbReference type="ARBA" id="ARBA00009943"/>
    </source>
</evidence>
<keyword evidence="3" id="KW-0133">Cell shape</keyword>
<accession>A0A2M8QCP0</accession>
<dbReference type="Gene3D" id="3.40.630.30">
    <property type="match status" value="2"/>
</dbReference>
<dbReference type="AlphaFoldDB" id="A0A2M8QCP0"/>
<organism evidence="7 8">
    <name type="scientific">Candidatus Thermofonsia Clade 3 bacterium</name>
    <dbReference type="NCBI Taxonomy" id="2364212"/>
    <lineage>
        <taxon>Bacteria</taxon>
        <taxon>Bacillati</taxon>
        <taxon>Chloroflexota</taxon>
        <taxon>Candidatus Thermofontia</taxon>
        <taxon>Candidatus Thermofonsia Clade 3</taxon>
    </lineage>
</organism>
<evidence type="ECO:0000256" key="4">
    <source>
        <dbReference type="ARBA" id="ARBA00022984"/>
    </source>
</evidence>
<dbReference type="GO" id="GO:0071555">
    <property type="term" value="P:cell wall organization"/>
    <property type="evidence" value="ECO:0007669"/>
    <property type="project" value="UniProtKB-KW"/>
</dbReference>
<dbReference type="PANTHER" id="PTHR36174:SF1">
    <property type="entry name" value="LIPID II:GLYCINE GLYCYLTRANSFERASE"/>
    <property type="match status" value="1"/>
</dbReference>
<evidence type="ECO:0000313" key="8">
    <source>
        <dbReference type="Proteomes" id="UP000230790"/>
    </source>
</evidence>
<name>A0A2M8QCP0_9CHLR</name>
<dbReference type="SUPFAM" id="SSF55729">
    <property type="entry name" value="Acyl-CoA N-acyltransferases (Nat)"/>
    <property type="match status" value="2"/>
</dbReference>
<keyword evidence="4" id="KW-0573">Peptidoglycan synthesis</keyword>
<dbReference type="Proteomes" id="UP000230790">
    <property type="component" value="Unassembled WGS sequence"/>
</dbReference>
<evidence type="ECO:0000256" key="3">
    <source>
        <dbReference type="ARBA" id="ARBA00022960"/>
    </source>
</evidence>
<dbReference type="GO" id="GO:0008360">
    <property type="term" value="P:regulation of cell shape"/>
    <property type="evidence" value="ECO:0007669"/>
    <property type="project" value="UniProtKB-KW"/>
</dbReference>
<reference evidence="7 8" key="1">
    <citation type="submission" date="2017-11" db="EMBL/GenBank/DDBJ databases">
        <title>Evolution of Phototrophy in the Chloroflexi Phylum Driven by Horizontal Gene Transfer.</title>
        <authorList>
            <person name="Ward L.M."/>
            <person name="Hemp J."/>
            <person name="Shih P.M."/>
            <person name="Mcglynn S.E."/>
            <person name="Fischer W."/>
        </authorList>
    </citation>
    <scope>NUCLEOTIDE SEQUENCE [LARGE SCALE GENOMIC DNA]</scope>
    <source>
        <strain evidence="7">JP3_7</strain>
    </source>
</reference>
<gene>
    <name evidence="7" type="ORF">CUN48_07935</name>
</gene>
<comment type="similarity">
    <text evidence="1">Belongs to the FemABX family.</text>
</comment>
<evidence type="ECO:0000256" key="5">
    <source>
        <dbReference type="ARBA" id="ARBA00023315"/>
    </source>
</evidence>
<dbReference type="PANTHER" id="PTHR36174">
    <property type="entry name" value="LIPID II:GLYCINE GLYCYLTRANSFERASE"/>
    <property type="match status" value="1"/>
</dbReference>
<dbReference type="Pfam" id="PF02388">
    <property type="entry name" value="FemAB"/>
    <property type="match status" value="3"/>
</dbReference>
<comment type="caution">
    <text evidence="7">The sequence shown here is derived from an EMBL/GenBank/DDBJ whole genome shotgun (WGS) entry which is preliminary data.</text>
</comment>
<dbReference type="GO" id="GO:0009252">
    <property type="term" value="P:peptidoglycan biosynthetic process"/>
    <property type="evidence" value="ECO:0007669"/>
    <property type="project" value="UniProtKB-KW"/>
</dbReference>
<proteinExistence type="inferred from homology"/>
<evidence type="ECO:0000313" key="7">
    <source>
        <dbReference type="EMBL" id="PJF47564.1"/>
    </source>
</evidence>
<dbReference type="InterPro" id="IPR003447">
    <property type="entry name" value="FEMABX"/>
</dbReference>
<evidence type="ECO:0000256" key="2">
    <source>
        <dbReference type="ARBA" id="ARBA00022679"/>
    </source>
</evidence>
<keyword evidence="6" id="KW-0961">Cell wall biogenesis/degradation</keyword>